<feature type="compositionally biased region" description="Acidic residues" evidence="1">
    <location>
        <begin position="600"/>
        <end position="620"/>
    </location>
</feature>
<evidence type="ECO:0000256" key="2">
    <source>
        <dbReference type="SAM" id="Phobius"/>
    </source>
</evidence>
<feature type="region of interest" description="Disordered" evidence="1">
    <location>
        <begin position="352"/>
        <end position="485"/>
    </location>
</feature>
<organism evidence="3 4">
    <name type="scientific">Cyclotella cryptica</name>
    <dbReference type="NCBI Taxonomy" id="29204"/>
    <lineage>
        <taxon>Eukaryota</taxon>
        <taxon>Sar</taxon>
        <taxon>Stramenopiles</taxon>
        <taxon>Ochrophyta</taxon>
        <taxon>Bacillariophyta</taxon>
        <taxon>Coscinodiscophyceae</taxon>
        <taxon>Thalassiosirophycidae</taxon>
        <taxon>Stephanodiscales</taxon>
        <taxon>Stephanodiscaceae</taxon>
        <taxon>Cyclotella</taxon>
    </lineage>
</organism>
<evidence type="ECO:0008006" key="5">
    <source>
        <dbReference type="Google" id="ProtNLM"/>
    </source>
</evidence>
<dbReference type="EMBL" id="JABMIG020000170">
    <property type="protein sequence ID" value="KAL3787716.1"/>
    <property type="molecule type" value="Genomic_DNA"/>
</dbReference>
<feature type="compositionally biased region" description="Basic and acidic residues" evidence="1">
    <location>
        <begin position="408"/>
        <end position="418"/>
    </location>
</feature>
<proteinExistence type="predicted"/>
<keyword evidence="2" id="KW-0472">Membrane</keyword>
<feature type="compositionally biased region" description="Polar residues" evidence="1">
    <location>
        <begin position="179"/>
        <end position="188"/>
    </location>
</feature>
<feature type="region of interest" description="Disordered" evidence="1">
    <location>
        <begin position="852"/>
        <end position="872"/>
    </location>
</feature>
<evidence type="ECO:0000256" key="1">
    <source>
        <dbReference type="SAM" id="MobiDB-lite"/>
    </source>
</evidence>
<protein>
    <recommendedName>
        <fullName evidence="5">Transmembrane protein</fullName>
    </recommendedName>
</protein>
<feature type="compositionally biased region" description="Low complexity" evidence="1">
    <location>
        <begin position="147"/>
        <end position="158"/>
    </location>
</feature>
<feature type="compositionally biased region" description="Low complexity" evidence="1">
    <location>
        <begin position="422"/>
        <end position="457"/>
    </location>
</feature>
<name>A0ABD3PK49_9STRA</name>
<feature type="compositionally biased region" description="Polar residues" evidence="1">
    <location>
        <begin position="74"/>
        <end position="83"/>
    </location>
</feature>
<feature type="compositionally biased region" description="Basic and acidic residues" evidence="1">
    <location>
        <begin position="578"/>
        <end position="588"/>
    </location>
</feature>
<feature type="compositionally biased region" description="Polar residues" evidence="1">
    <location>
        <begin position="566"/>
        <end position="577"/>
    </location>
</feature>
<feature type="transmembrane region" description="Helical" evidence="2">
    <location>
        <begin position="1215"/>
        <end position="1237"/>
    </location>
</feature>
<accession>A0ABD3PK49</accession>
<feature type="region of interest" description="Disordered" evidence="1">
    <location>
        <begin position="498"/>
        <end position="549"/>
    </location>
</feature>
<sequence>MTQQGISERSIIQQSTNEPRAGNPPAGGTAKRATRQRHTHKRGHATKQAAARPQRQQAPHPSRIKSSSPPPLPTTQRTSTDYNSILRPPTATMEYDRALFRVYERILEDLNASPSPMAAYASAQTAPSAATSAVSSRRNGRRPSHRAANAAAAAAAENESADDLAIDRSNRHHDEENPLVTTDAATRTDSNDEQASEREEAMLMAAPPSNDSSQTERRSDTRQRNSRNRTRPTRGRPRRTRQRRQTTRTPLDGNDMAVVYSRHYLFSSRNNVPPIPFFLPIWMSLKLEKMKNALFMNRTMLWLTNDDSGNTTSGRWMQPLTRMTDMVLRRNHNDATPSDRFFPSTPTRYRSLLVHSNSPGSFRHIDSDAEDNPSSSDHHHHHHDDDDHPHNTEPDQDGSNTRTIPRLSPEDTSRDGLRRRTASTSSPSPRTRTSPSNSPSHRSSSSSSSSSLSRNSNGVIVSPPLSPPRSPPGAVLQPRPSPVTSSFFVSSSLALGDRDTYTASSSSSPSSTSSSSSSSWEDVENESNPRMEGPTSNGGGGGGGGPTTLSLTQRAIQMQLRHSERIQSFSSRGSSTNHRGEASDRFLDEDGEASTSTSDNDNDDDDESSREQSSDDDDDDSAHSSSEESGDRTHHEGCSQRNLYVAMRLSFVLGILHLFVLLSLHVTYVGPYAFRRQSINVVQRRLNENNEEADVVENTSGDHLVNCLSRALSTRSPQDRSKYHALFGNAGKNDGKRRSLREVSPLDFPIDDGYLPNSTILDRDIYYYDDDPWDSRMLENEQSASPNSVPQLPLLGKDEILQIKILYGGRCVGQCSRVRFVQYLETDSVIDEKQLSNNTTRTRLFQQQHVVNSDNAHNAEGNGNSSGSRLRGHSRLDNKRRLMNDDFPPPTQEDTGDAQHRNLFHKWNRHSEERSNTQIQTEDVDELSSPEFWEDPSYRFSIDDALLYLDEKSIYLHNITIVNVTVTERCLSTGSDDGELTFLTAVGEFLSQIYGMDSIIINQLMFGIRSVDGSHLGGYVQSMETKERWGWRKDQIEAYDGKTSIAQWIARKLGVLFMSLLAFFLITSVTSLIVRVLTSSGVVLMFPLFSFFRRMGVPGADERILALSYPWIGTARRAIRSNHTHPQSHLVWAHMTKIVLYYVMYEACQAAWSIVLYAKSIPEALPVWIYGLAMITEYFSMVFVRSAVSVFFFPRITLLYFVLYHFYFYSVSYGYFDLALIPLSLFMAHAMFFTVFLEAPNAARGIVSVECPREVFNKLSWQEWNSQLPGEWTIFLPLNSRQTPLHDREITQINPGGDVTTDRTSSA</sequence>
<feature type="compositionally biased region" description="Basic and acidic residues" evidence="1">
    <location>
        <begin position="621"/>
        <end position="637"/>
    </location>
</feature>
<dbReference type="PANTHER" id="PTHR21650:SF4">
    <property type="entry name" value="MEMBRALIN"/>
    <property type="match status" value="1"/>
</dbReference>
<feature type="compositionally biased region" description="Basic and acidic residues" evidence="1">
    <location>
        <begin position="165"/>
        <end position="176"/>
    </location>
</feature>
<dbReference type="Proteomes" id="UP001516023">
    <property type="component" value="Unassembled WGS sequence"/>
</dbReference>
<feature type="compositionally biased region" description="Gly residues" evidence="1">
    <location>
        <begin position="536"/>
        <end position="546"/>
    </location>
</feature>
<reference evidence="3 4" key="1">
    <citation type="journal article" date="2020" name="G3 (Bethesda)">
        <title>Improved Reference Genome for Cyclotella cryptica CCMP332, a Model for Cell Wall Morphogenesis, Salinity Adaptation, and Lipid Production in Diatoms (Bacillariophyta).</title>
        <authorList>
            <person name="Roberts W.R."/>
            <person name="Downey K.M."/>
            <person name="Ruck E.C."/>
            <person name="Traller J.C."/>
            <person name="Alverson A.J."/>
        </authorList>
    </citation>
    <scope>NUCLEOTIDE SEQUENCE [LARGE SCALE GENOMIC DNA]</scope>
    <source>
        <strain evidence="3 4">CCMP332</strain>
    </source>
</reference>
<feature type="compositionally biased region" description="Basic residues" evidence="1">
    <location>
        <begin position="32"/>
        <end position="45"/>
    </location>
</feature>
<evidence type="ECO:0000313" key="3">
    <source>
        <dbReference type="EMBL" id="KAL3787716.1"/>
    </source>
</evidence>
<keyword evidence="2" id="KW-0812">Transmembrane</keyword>
<evidence type="ECO:0000313" key="4">
    <source>
        <dbReference type="Proteomes" id="UP001516023"/>
    </source>
</evidence>
<feature type="region of interest" description="Disordered" evidence="1">
    <location>
        <begin position="1"/>
        <end position="88"/>
    </location>
</feature>
<feature type="compositionally biased region" description="Basic residues" evidence="1">
    <location>
        <begin position="224"/>
        <end position="246"/>
    </location>
</feature>
<feature type="region of interest" description="Disordered" evidence="1">
    <location>
        <begin position="123"/>
        <end position="252"/>
    </location>
</feature>
<gene>
    <name evidence="3" type="ORF">HJC23_012142</name>
</gene>
<dbReference type="PANTHER" id="PTHR21650">
    <property type="entry name" value="MEMBRALIN/KINETOCHORE PROTEIN NUF2"/>
    <property type="match status" value="1"/>
</dbReference>
<feature type="compositionally biased region" description="Low complexity" evidence="1">
    <location>
        <begin position="123"/>
        <end position="136"/>
    </location>
</feature>
<keyword evidence="2" id="KW-1133">Transmembrane helix</keyword>
<feature type="transmembrane region" description="Helical" evidence="2">
    <location>
        <begin position="1191"/>
        <end position="1209"/>
    </location>
</feature>
<feature type="region of interest" description="Disordered" evidence="1">
    <location>
        <begin position="566"/>
        <end position="637"/>
    </location>
</feature>
<feature type="compositionally biased region" description="Basic and acidic residues" evidence="1">
    <location>
        <begin position="383"/>
        <end position="393"/>
    </location>
</feature>
<keyword evidence="4" id="KW-1185">Reference proteome</keyword>
<feature type="compositionally biased region" description="Basic and acidic residues" evidence="1">
    <location>
        <begin position="214"/>
        <end position="223"/>
    </location>
</feature>
<feature type="compositionally biased region" description="Low complexity" evidence="1">
    <location>
        <begin position="504"/>
        <end position="519"/>
    </location>
</feature>
<comment type="caution">
    <text evidence="3">The sequence shown here is derived from an EMBL/GenBank/DDBJ whole genome shotgun (WGS) entry which is preliminary data.</text>
</comment>
<feature type="transmembrane region" description="Helical" evidence="2">
    <location>
        <begin position="1049"/>
        <end position="1066"/>
    </location>
</feature>
<feature type="compositionally biased region" description="Polar residues" evidence="1">
    <location>
        <begin position="1"/>
        <end position="18"/>
    </location>
</feature>
<feature type="transmembrane region" description="Helical" evidence="2">
    <location>
        <begin position="649"/>
        <end position="674"/>
    </location>
</feature>
<feature type="compositionally biased region" description="Low complexity" evidence="1">
    <location>
        <begin position="48"/>
        <end position="59"/>
    </location>
</feature>